<comment type="caution">
    <text evidence="1">The sequence shown here is derived from an EMBL/GenBank/DDBJ whole genome shotgun (WGS) entry which is preliminary data.</text>
</comment>
<dbReference type="SUPFAM" id="SSF54909">
    <property type="entry name" value="Dimeric alpha+beta barrel"/>
    <property type="match status" value="1"/>
</dbReference>
<dbReference type="PANTHER" id="PTHR40260:SF2">
    <property type="entry name" value="BLR8190 PROTEIN"/>
    <property type="match status" value="1"/>
</dbReference>
<evidence type="ECO:0000313" key="2">
    <source>
        <dbReference type="Proteomes" id="UP000290759"/>
    </source>
</evidence>
<dbReference type="AlphaFoldDB" id="A0A4Q2U9J5"/>
<proteinExistence type="predicted"/>
<reference evidence="1 2" key="2">
    <citation type="submission" date="2019-02" db="EMBL/GenBank/DDBJ databases">
        <title>'Lichenibacterium ramalinii' gen. nov. sp. nov., 'Lichenibacterium minor' gen. nov. sp. nov.</title>
        <authorList>
            <person name="Pankratov T."/>
        </authorList>
    </citation>
    <scope>NUCLEOTIDE SEQUENCE [LARGE SCALE GENOMIC DNA]</scope>
    <source>
        <strain evidence="1 2">RmlP026</strain>
    </source>
</reference>
<dbReference type="GO" id="GO:0016491">
    <property type="term" value="F:oxidoreductase activity"/>
    <property type="evidence" value="ECO:0007669"/>
    <property type="project" value="InterPro"/>
</dbReference>
<keyword evidence="2" id="KW-1185">Reference proteome</keyword>
<gene>
    <name evidence="1" type="ORF">D3273_04920</name>
</gene>
<dbReference type="NCBIfam" id="TIGR02118">
    <property type="entry name" value="EthD family reductase"/>
    <property type="match status" value="1"/>
</dbReference>
<dbReference type="OrthoDB" id="5343971at2"/>
<sequence>MAATVTVLYPNQADATFDMDYYLGRHMPLVMERFGAHGMTGWKVVKFDGPPERTPFSVMATLAFGSVEGIRAALKAEGGPIIGDVPNFSNKDAMLMFGDDVSHG</sequence>
<dbReference type="InterPro" id="IPR011008">
    <property type="entry name" value="Dimeric_a/b-barrel"/>
</dbReference>
<accession>A0A4Q2U9J5</accession>
<name>A0A4Q2U9J5_9HYPH</name>
<dbReference type="InterPro" id="IPR009799">
    <property type="entry name" value="EthD_dom"/>
</dbReference>
<dbReference type="PANTHER" id="PTHR40260">
    <property type="entry name" value="BLR8190 PROTEIN"/>
    <property type="match status" value="1"/>
</dbReference>
<evidence type="ECO:0000313" key="1">
    <source>
        <dbReference type="EMBL" id="RYC33210.1"/>
    </source>
</evidence>
<protein>
    <submittedName>
        <fullName evidence="1">EthD family reductase</fullName>
    </submittedName>
</protein>
<dbReference type="Gene3D" id="3.30.70.100">
    <property type="match status" value="1"/>
</dbReference>
<dbReference type="EMBL" id="QYBB01000003">
    <property type="protein sequence ID" value="RYC33210.1"/>
    <property type="molecule type" value="Genomic_DNA"/>
</dbReference>
<organism evidence="1 2">
    <name type="scientific">Lichenibacterium minor</name>
    <dbReference type="NCBI Taxonomy" id="2316528"/>
    <lineage>
        <taxon>Bacteria</taxon>
        <taxon>Pseudomonadati</taxon>
        <taxon>Pseudomonadota</taxon>
        <taxon>Alphaproteobacteria</taxon>
        <taxon>Hyphomicrobiales</taxon>
        <taxon>Lichenihabitantaceae</taxon>
        <taxon>Lichenibacterium</taxon>
    </lineage>
</organism>
<reference evidence="1 2" key="1">
    <citation type="submission" date="2018-12" db="EMBL/GenBank/DDBJ databases">
        <authorList>
            <person name="Grouzdev D.S."/>
            <person name="Krutkina M.S."/>
        </authorList>
    </citation>
    <scope>NUCLEOTIDE SEQUENCE [LARGE SCALE GENOMIC DNA]</scope>
    <source>
        <strain evidence="1 2">RmlP026</strain>
    </source>
</reference>
<dbReference type="RefSeq" id="WP_129224076.1">
    <property type="nucleotide sequence ID" value="NZ_QYBB01000003.1"/>
</dbReference>
<dbReference type="Proteomes" id="UP000290759">
    <property type="component" value="Unassembled WGS sequence"/>
</dbReference>